<evidence type="ECO:0000259" key="1">
    <source>
        <dbReference type="PROSITE" id="PS51819"/>
    </source>
</evidence>
<reference evidence="3" key="1">
    <citation type="submission" date="2016-05" db="EMBL/GenBank/DDBJ databases">
        <title>Paenibacillus oryzae. sp. nov., isolated from the rice root.</title>
        <authorList>
            <person name="Zhang J."/>
            <person name="Zhang X."/>
        </authorList>
    </citation>
    <scope>NUCLEOTIDE SEQUENCE [LARGE SCALE GENOMIC DNA]</scope>
    <source>
        <strain evidence="3">KCTC13222</strain>
    </source>
</reference>
<sequence length="138" mass="15274">MAVNMDKIFVNVPVKDLKKSMALFTAMGFEFNAQFTDEKAACLVIGEHIFAMLLVEDFFKAYTKKEIADATRSTEAILGLAADSRAQVDELVDKALAAGGTISTDPYDHGFMYGRSFEDIDGHIWEVFYMDASAVNPE</sequence>
<keyword evidence="2" id="KW-0560">Oxidoreductase</keyword>
<dbReference type="Pfam" id="PF00903">
    <property type="entry name" value="Glyoxalase"/>
    <property type="match status" value="1"/>
</dbReference>
<dbReference type="InterPro" id="IPR029068">
    <property type="entry name" value="Glyas_Bleomycin-R_OHBP_Dase"/>
</dbReference>
<dbReference type="PANTHER" id="PTHR36503">
    <property type="entry name" value="BLR2520 PROTEIN"/>
    <property type="match status" value="1"/>
</dbReference>
<organism evidence="2 3">
    <name type="scientific">Paenibacillus pectinilyticus</name>
    <dbReference type="NCBI Taxonomy" id="512399"/>
    <lineage>
        <taxon>Bacteria</taxon>
        <taxon>Bacillati</taxon>
        <taxon>Bacillota</taxon>
        <taxon>Bacilli</taxon>
        <taxon>Bacillales</taxon>
        <taxon>Paenibacillaceae</taxon>
        <taxon>Paenibacillus</taxon>
    </lineage>
</organism>
<keyword evidence="3" id="KW-1185">Reference proteome</keyword>
<dbReference type="Proteomes" id="UP000093309">
    <property type="component" value="Unassembled WGS sequence"/>
</dbReference>
<dbReference type="InterPro" id="IPR037523">
    <property type="entry name" value="VOC_core"/>
</dbReference>
<dbReference type="PANTHER" id="PTHR36503:SF2">
    <property type="entry name" value="BLR2408 PROTEIN"/>
    <property type="match status" value="1"/>
</dbReference>
<feature type="domain" description="VOC" evidence="1">
    <location>
        <begin position="4"/>
        <end position="130"/>
    </location>
</feature>
<dbReference type="STRING" id="512399.A8709_07490"/>
<name>A0A1C0ZTV1_9BACL</name>
<dbReference type="RefSeq" id="WP_065858599.1">
    <property type="nucleotide sequence ID" value="NZ_LYPC01000028.1"/>
</dbReference>
<comment type="caution">
    <text evidence="2">The sequence shown here is derived from an EMBL/GenBank/DDBJ whole genome shotgun (WGS) entry which is preliminary data.</text>
</comment>
<evidence type="ECO:0000313" key="2">
    <source>
        <dbReference type="EMBL" id="OCT11501.1"/>
    </source>
</evidence>
<dbReference type="InterPro" id="IPR004360">
    <property type="entry name" value="Glyas_Fos-R_dOase_dom"/>
</dbReference>
<dbReference type="Gene3D" id="3.10.180.10">
    <property type="entry name" value="2,3-Dihydroxybiphenyl 1,2-Dioxygenase, domain 1"/>
    <property type="match status" value="1"/>
</dbReference>
<dbReference type="AlphaFoldDB" id="A0A1C0ZTV1"/>
<proteinExistence type="predicted"/>
<dbReference type="PROSITE" id="PS51819">
    <property type="entry name" value="VOC"/>
    <property type="match status" value="1"/>
</dbReference>
<protein>
    <submittedName>
        <fullName evidence="2">Extradiol dioxygenase</fullName>
    </submittedName>
</protein>
<gene>
    <name evidence="2" type="ORF">A8709_07490</name>
</gene>
<dbReference type="OrthoDB" id="9798430at2"/>
<evidence type="ECO:0000313" key="3">
    <source>
        <dbReference type="Proteomes" id="UP000093309"/>
    </source>
</evidence>
<dbReference type="SUPFAM" id="SSF54593">
    <property type="entry name" value="Glyoxalase/Bleomycin resistance protein/Dihydroxybiphenyl dioxygenase"/>
    <property type="match status" value="1"/>
</dbReference>
<dbReference type="GO" id="GO:0051213">
    <property type="term" value="F:dioxygenase activity"/>
    <property type="evidence" value="ECO:0007669"/>
    <property type="project" value="UniProtKB-KW"/>
</dbReference>
<keyword evidence="2" id="KW-0223">Dioxygenase</keyword>
<accession>A0A1C0ZTV1</accession>
<dbReference type="EMBL" id="LYPC01000028">
    <property type="protein sequence ID" value="OCT11501.1"/>
    <property type="molecule type" value="Genomic_DNA"/>
</dbReference>